<dbReference type="EMBL" id="OX465080">
    <property type="protein sequence ID" value="CAI9280544.1"/>
    <property type="molecule type" value="Genomic_DNA"/>
</dbReference>
<evidence type="ECO:0000313" key="2">
    <source>
        <dbReference type="EMBL" id="CAI9280544.1"/>
    </source>
</evidence>
<proteinExistence type="predicted"/>
<feature type="region of interest" description="Disordered" evidence="1">
    <location>
        <begin position="1"/>
        <end position="42"/>
    </location>
</feature>
<evidence type="ECO:0000256" key="1">
    <source>
        <dbReference type="SAM" id="MobiDB-lite"/>
    </source>
</evidence>
<dbReference type="Proteomes" id="UP001177003">
    <property type="component" value="Chromosome 4"/>
</dbReference>
<evidence type="ECO:0000313" key="3">
    <source>
        <dbReference type="Proteomes" id="UP001177003"/>
    </source>
</evidence>
<protein>
    <submittedName>
        <fullName evidence="2">Uncharacterized protein</fullName>
    </submittedName>
</protein>
<name>A0AA35YUW2_LACSI</name>
<feature type="compositionally biased region" description="Basic residues" evidence="1">
    <location>
        <begin position="1"/>
        <end position="11"/>
    </location>
</feature>
<keyword evidence="3" id="KW-1185">Reference proteome</keyword>
<accession>A0AA35YUW2</accession>
<dbReference type="AlphaFoldDB" id="A0AA35YUW2"/>
<feature type="compositionally biased region" description="Polar residues" evidence="1">
    <location>
        <begin position="32"/>
        <end position="42"/>
    </location>
</feature>
<sequence>MAKMIAKKKKSVLVEDEDEVVPESPIHDHDMTISSPNRDSPIKSNVEVTGDLDGCVKIFHVDTTINQGDHSKESTPVKTNVIPLGFSNVESVTEEVRTLGIPMKISNIDTNVIMVKGVLNNEA</sequence>
<reference evidence="2" key="1">
    <citation type="submission" date="2023-04" db="EMBL/GenBank/DDBJ databases">
        <authorList>
            <person name="Vijverberg K."/>
            <person name="Xiong W."/>
            <person name="Schranz E."/>
        </authorList>
    </citation>
    <scope>NUCLEOTIDE SEQUENCE</scope>
</reference>
<gene>
    <name evidence="2" type="ORF">LSALG_LOCUS20284</name>
</gene>
<organism evidence="2 3">
    <name type="scientific">Lactuca saligna</name>
    <name type="common">Willowleaf lettuce</name>
    <dbReference type="NCBI Taxonomy" id="75948"/>
    <lineage>
        <taxon>Eukaryota</taxon>
        <taxon>Viridiplantae</taxon>
        <taxon>Streptophyta</taxon>
        <taxon>Embryophyta</taxon>
        <taxon>Tracheophyta</taxon>
        <taxon>Spermatophyta</taxon>
        <taxon>Magnoliopsida</taxon>
        <taxon>eudicotyledons</taxon>
        <taxon>Gunneridae</taxon>
        <taxon>Pentapetalae</taxon>
        <taxon>asterids</taxon>
        <taxon>campanulids</taxon>
        <taxon>Asterales</taxon>
        <taxon>Asteraceae</taxon>
        <taxon>Cichorioideae</taxon>
        <taxon>Cichorieae</taxon>
        <taxon>Lactucinae</taxon>
        <taxon>Lactuca</taxon>
    </lineage>
</organism>